<protein>
    <recommendedName>
        <fullName evidence="4">YlaF family protein</fullName>
    </recommendedName>
</protein>
<keyword evidence="1" id="KW-1133">Transmembrane helix</keyword>
<comment type="caution">
    <text evidence="2">The sequence shown here is derived from an EMBL/GenBank/DDBJ whole genome shotgun (WGS) entry which is preliminary data.</text>
</comment>
<dbReference type="InterPro" id="IPR035211">
    <property type="entry name" value="DUF5325"/>
</dbReference>
<feature type="transmembrane region" description="Helical" evidence="1">
    <location>
        <begin position="7"/>
        <end position="25"/>
    </location>
</feature>
<keyword evidence="1" id="KW-0472">Membrane</keyword>
<accession>A0A264W6I5</accession>
<dbReference type="RefSeq" id="WP_094941544.1">
    <property type="nucleotide sequence ID" value="NZ_NOKQ01000134.1"/>
</dbReference>
<dbReference type="Proteomes" id="UP000217065">
    <property type="component" value="Unassembled WGS sequence"/>
</dbReference>
<dbReference type="AlphaFoldDB" id="A0A264W6I5"/>
<proteinExistence type="predicted"/>
<reference evidence="2 3" key="1">
    <citation type="submission" date="2017-07" db="EMBL/GenBank/DDBJ databases">
        <title>Tetzosporium hominis gen.nov. sp.nov.</title>
        <authorList>
            <person name="Tetz G."/>
            <person name="Tetz V."/>
        </authorList>
    </citation>
    <scope>NUCLEOTIDE SEQUENCE [LARGE SCALE GENOMIC DNA]</scope>
    <source>
        <strain evidence="2 3">VT-49</strain>
    </source>
</reference>
<evidence type="ECO:0000256" key="1">
    <source>
        <dbReference type="SAM" id="Phobius"/>
    </source>
</evidence>
<keyword evidence="1" id="KW-0812">Transmembrane</keyword>
<name>A0A264W6I5_9BACL</name>
<gene>
    <name evidence="2" type="ORF">CF394_01725</name>
</gene>
<keyword evidence="3" id="KW-1185">Reference proteome</keyword>
<feature type="transmembrane region" description="Helical" evidence="1">
    <location>
        <begin position="31"/>
        <end position="49"/>
    </location>
</feature>
<evidence type="ECO:0008006" key="4">
    <source>
        <dbReference type="Google" id="ProtNLM"/>
    </source>
</evidence>
<organism evidence="2 3">
    <name type="scientific">Tetzosporium hominis</name>
    <dbReference type="NCBI Taxonomy" id="2020506"/>
    <lineage>
        <taxon>Bacteria</taxon>
        <taxon>Bacillati</taxon>
        <taxon>Bacillota</taxon>
        <taxon>Bacilli</taxon>
        <taxon>Bacillales</taxon>
        <taxon>Caryophanaceae</taxon>
        <taxon>Tetzosporium</taxon>
    </lineage>
</organism>
<sequence length="62" mass="7040">MKNVKWIFVLYSFLAIFAMASIGIAVSYRSVPFILLAILALIIVMGLGFKKKKEYREKGLLD</sequence>
<evidence type="ECO:0000313" key="3">
    <source>
        <dbReference type="Proteomes" id="UP000217065"/>
    </source>
</evidence>
<dbReference type="EMBL" id="NOKQ01000134">
    <property type="protein sequence ID" value="OZS79165.1"/>
    <property type="molecule type" value="Genomic_DNA"/>
</dbReference>
<dbReference type="Pfam" id="PF17259">
    <property type="entry name" value="DUF5325"/>
    <property type="match status" value="1"/>
</dbReference>
<dbReference type="OrthoDB" id="2679959at2"/>
<evidence type="ECO:0000313" key="2">
    <source>
        <dbReference type="EMBL" id="OZS79165.1"/>
    </source>
</evidence>